<evidence type="ECO:0000313" key="2">
    <source>
        <dbReference type="EMBL" id="MPC44253.1"/>
    </source>
</evidence>
<gene>
    <name evidence="2" type="ORF">E2C01_037921</name>
</gene>
<name>A0A5B7FGK3_PORTR</name>
<feature type="region of interest" description="Disordered" evidence="1">
    <location>
        <begin position="1"/>
        <end position="52"/>
    </location>
</feature>
<reference evidence="2 3" key="1">
    <citation type="submission" date="2019-05" db="EMBL/GenBank/DDBJ databases">
        <title>Another draft genome of Portunus trituberculatus and its Hox gene families provides insights of decapod evolution.</title>
        <authorList>
            <person name="Jeong J.-H."/>
            <person name="Song I."/>
            <person name="Kim S."/>
            <person name="Choi T."/>
            <person name="Kim D."/>
            <person name="Ryu S."/>
            <person name="Kim W."/>
        </authorList>
    </citation>
    <scope>NUCLEOTIDE SEQUENCE [LARGE SCALE GENOMIC DNA]</scope>
    <source>
        <tissue evidence="2">Muscle</tissue>
    </source>
</reference>
<organism evidence="2 3">
    <name type="scientific">Portunus trituberculatus</name>
    <name type="common">Swimming crab</name>
    <name type="synonym">Neptunus trituberculatus</name>
    <dbReference type="NCBI Taxonomy" id="210409"/>
    <lineage>
        <taxon>Eukaryota</taxon>
        <taxon>Metazoa</taxon>
        <taxon>Ecdysozoa</taxon>
        <taxon>Arthropoda</taxon>
        <taxon>Crustacea</taxon>
        <taxon>Multicrustacea</taxon>
        <taxon>Malacostraca</taxon>
        <taxon>Eumalacostraca</taxon>
        <taxon>Eucarida</taxon>
        <taxon>Decapoda</taxon>
        <taxon>Pleocyemata</taxon>
        <taxon>Brachyura</taxon>
        <taxon>Eubrachyura</taxon>
        <taxon>Portunoidea</taxon>
        <taxon>Portunidae</taxon>
        <taxon>Portuninae</taxon>
        <taxon>Portunus</taxon>
    </lineage>
</organism>
<accession>A0A5B7FGK3</accession>
<dbReference type="EMBL" id="VSRR010006196">
    <property type="protein sequence ID" value="MPC44253.1"/>
    <property type="molecule type" value="Genomic_DNA"/>
</dbReference>
<proteinExistence type="predicted"/>
<protein>
    <submittedName>
        <fullName evidence="2">Uncharacterized protein</fullName>
    </submittedName>
</protein>
<evidence type="ECO:0000313" key="3">
    <source>
        <dbReference type="Proteomes" id="UP000324222"/>
    </source>
</evidence>
<feature type="compositionally biased region" description="Pro residues" evidence="1">
    <location>
        <begin position="34"/>
        <end position="50"/>
    </location>
</feature>
<sequence length="108" mass="11340">MTSLPTQPSPESPSWSLPHLPCRSLPPEYTTPPLKLPPRPPLPPGAPLTPPGLKIPRWRSCSSSISSIPNAYSNIHTVDAASASMPAYTVASMVPPVLSVPSAAVTHT</sequence>
<dbReference type="Proteomes" id="UP000324222">
    <property type="component" value="Unassembled WGS sequence"/>
</dbReference>
<comment type="caution">
    <text evidence="2">The sequence shown here is derived from an EMBL/GenBank/DDBJ whole genome shotgun (WGS) entry which is preliminary data.</text>
</comment>
<evidence type="ECO:0000256" key="1">
    <source>
        <dbReference type="SAM" id="MobiDB-lite"/>
    </source>
</evidence>
<keyword evidence="3" id="KW-1185">Reference proteome</keyword>
<dbReference type="AlphaFoldDB" id="A0A5B7FGK3"/>